<dbReference type="Gene3D" id="3.30.70.270">
    <property type="match status" value="2"/>
</dbReference>
<dbReference type="AlphaFoldDB" id="A5CAY1"/>
<dbReference type="EMBL" id="AM488604">
    <property type="protein sequence ID" value="CAN73244.1"/>
    <property type="molecule type" value="Genomic_DNA"/>
</dbReference>
<dbReference type="InterPro" id="IPR002156">
    <property type="entry name" value="RNaseH_domain"/>
</dbReference>
<dbReference type="PANTHER" id="PTHR48475:SF2">
    <property type="entry name" value="RIBONUCLEASE H"/>
    <property type="match status" value="1"/>
</dbReference>
<dbReference type="SUPFAM" id="SSF53098">
    <property type="entry name" value="Ribonuclease H-like"/>
    <property type="match status" value="2"/>
</dbReference>
<dbReference type="PROSITE" id="PS50879">
    <property type="entry name" value="RNASE_H_1"/>
    <property type="match status" value="1"/>
</dbReference>
<dbReference type="CDD" id="cd01647">
    <property type="entry name" value="RT_LTR"/>
    <property type="match status" value="1"/>
</dbReference>
<dbReference type="InterPro" id="IPR001584">
    <property type="entry name" value="Integrase_cat-core"/>
</dbReference>
<gene>
    <name evidence="3" type="ORF">VITISV_005389</name>
</gene>
<dbReference type="Pfam" id="PF00665">
    <property type="entry name" value="rve"/>
    <property type="match status" value="1"/>
</dbReference>
<protein>
    <submittedName>
        <fullName evidence="3">Uncharacterized protein</fullName>
    </submittedName>
</protein>
<dbReference type="Gene3D" id="3.30.420.10">
    <property type="entry name" value="Ribonuclease H-like superfamily/Ribonuclease H"/>
    <property type="match status" value="2"/>
</dbReference>
<dbReference type="InterPro" id="IPR043502">
    <property type="entry name" value="DNA/RNA_pol_sf"/>
</dbReference>
<feature type="domain" description="Integrase catalytic" evidence="2">
    <location>
        <begin position="627"/>
        <end position="742"/>
    </location>
</feature>
<evidence type="ECO:0000313" key="3">
    <source>
        <dbReference type="EMBL" id="CAN73244.1"/>
    </source>
</evidence>
<dbReference type="GO" id="GO:0004523">
    <property type="term" value="F:RNA-DNA hybrid ribonuclease activity"/>
    <property type="evidence" value="ECO:0007669"/>
    <property type="project" value="InterPro"/>
</dbReference>
<dbReference type="Pfam" id="PF13456">
    <property type="entry name" value="RVT_3"/>
    <property type="match status" value="1"/>
</dbReference>
<dbReference type="InterPro" id="IPR000477">
    <property type="entry name" value="RT_dom"/>
</dbReference>
<dbReference type="Pfam" id="PF00078">
    <property type="entry name" value="RVT_1"/>
    <property type="match status" value="1"/>
</dbReference>
<dbReference type="CDD" id="cd09279">
    <property type="entry name" value="RNase_HI_like"/>
    <property type="match status" value="1"/>
</dbReference>
<dbReference type="InterPro" id="IPR041588">
    <property type="entry name" value="Integrase_H2C2"/>
</dbReference>
<dbReference type="InterPro" id="IPR041577">
    <property type="entry name" value="RT_RNaseH_2"/>
</dbReference>
<dbReference type="Pfam" id="PF17921">
    <property type="entry name" value="Integrase_H2C2"/>
    <property type="match status" value="1"/>
</dbReference>
<sequence length="874" mass="99898">MQSALRQNYDIFAWTHSDMKGIDPSITSHKLNKVRRFHPDRQKIIRIEIEKLLEAGFIREWWYPKRKENGGIIRSPCPRNDEEKTAFITPHDLYCYKIMPFGLKNAGATYQRLMTKIFKPLIGHTVEVYIDDIVHVLHLREVFHLLRKYGMKLNPSKCSFGISVGKFLGFMVSQRGIEVSSDQVKEVIETPPPRNKKELQRLTGKLVALGRFIARFTDELRPFFLAIRKAGTNRWTDNCQNAFEKIKHCLMQPSILSSPIPKEKLYMYLAVSEWAISAVLFRCPSPKEQKPIYYLTALALRSVAQKLRPYFQAHPVVVLTNQPLRNILHKPDLTGRMLQWAIELSEFAIEFQPRLSMKGQVMADFVLEYSRKPSQRQESSEKEWWTLRVDGASRSFGSGVGLLLQSPTGEHLEQAIRLGFPASNNEAEYEAILSGLDLALTLSVSKLRVYSDLQLVVRQVQKEYEAKDARMTRYLTKLRDTLQRFTEWTIEKIRRTENGCADALAGIAASLPIKEAILLPIHVQTNPSVAETSTCNTIEASQADDQEWTNNITEYLWAGTLPGDPKQAHKIRVQAACFTLIGGHLYKRSFIGPYLRCLSHSEALYVLAEMHEGVCGNHSRGRSLAHRAHSQGYYWPTMKKDAAAYVKKCDKCQKHAPIPHMPKWVEAEAYASIKDKDVTKFVWKNIICRFGIPQTIITDNSPQFDSIAFRNFCSKLNIQNSYSTPRYPQSNGQAEATNKTLMGGPMGGRVTRRPVGLSNHTRAANRKHSLCPRIRYGRNEVRESAAIRMADYQQRASAHYNRKVRPRSFKNGTLVLRKVFENTAETGAGKFRANWEGPYIVSKSNESGAYHLQKLDGTPLLKPWNVSNLKQYYQ</sequence>
<dbReference type="PROSITE" id="PS50994">
    <property type="entry name" value="INTEGRASE"/>
    <property type="match status" value="1"/>
</dbReference>
<evidence type="ECO:0000259" key="1">
    <source>
        <dbReference type="PROSITE" id="PS50879"/>
    </source>
</evidence>
<dbReference type="Pfam" id="PF17919">
    <property type="entry name" value="RT_RNaseH_2"/>
    <property type="match status" value="1"/>
</dbReference>
<dbReference type="InterPro" id="IPR012337">
    <property type="entry name" value="RNaseH-like_sf"/>
</dbReference>
<dbReference type="GO" id="GO:0015074">
    <property type="term" value="P:DNA integration"/>
    <property type="evidence" value="ECO:0007669"/>
    <property type="project" value="InterPro"/>
</dbReference>
<organism evidence="3">
    <name type="scientific">Vitis vinifera</name>
    <name type="common">Grape</name>
    <dbReference type="NCBI Taxonomy" id="29760"/>
    <lineage>
        <taxon>Eukaryota</taxon>
        <taxon>Viridiplantae</taxon>
        <taxon>Streptophyta</taxon>
        <taxon>Embryophyta</taxon>
        <taxon>Tracheophyta</taxon>
        <taxon>Spermatophyta</taxon>
        <taxon>Magnoliopsida</taxon>
        <taxon>eudicotyledons</taxon>
        <taxon>Gunneridae</taxon>
        <taxon>Pentapetalae</taxon>
        <taxon>rosids</taxon>
        <taxon>Vitales</taxon>
        <taxon>Vitaceae</taxon>
        <taxon>Viteae</taxon>
        <taxon>Vitis</taxon>
    </lineage>
</organism>
<dbReference type="PANTHER" id="PTHR48475">
    <property type="entry name" value="RIBONUCLEASE H"/>
    <property type="match status" value="1"/>
</dbReference>
<dbReference type="InterPro" id="IPR043128">
    <property type="entry name" value="Rev_trsase/Diguanyl_cyclase"/>
</dbReference>
<dbReference type="InterPro" id="IPR036397">
    <property type="entry name" value="RNaseH_sf"/>
</dbReference>
<name>A5CAY1_VITVI</name>
<evidence type="ECO:0000259" key="2">
    <source>
        <dbReference type="PROSITE" id="PS50994"/>
    </source>
</evidence>
<accession>A5CAY1</accession>
<dbReference type="Gene3D" id="1.10.340.70">
    <property type="match status" value="1"/>
</dbReference>
<reference evidence="3" key="1">
    <citation type="journal article" date="2007" name="PLoS ONE">
        <title>The first genome sequence of an elite grapevine cultivar (Pinot noir Vitis vinifera L.): coping with a highly heterozygous genome.</title>
        <authorList>
            <person name="Velasco R."/>
            <person name="Zharkikh A."/>
            <person name="Troggio M."/>
            <person name="Cartwright D.A."/>
            <person name="Cestaro A."/>
            <person name="Pruss D."/>
            <person name="Pindo M."/>
            <person name="FitzGerald L.M."/>
            <person name="Vezzulli S."/>
            <person name="Reid J."/>
            <person name="Malacarne G."/>
            <person name="Iliev D."/>
            <person name="Coppola G."/>
            <person name="Wardell B."/>
            <person name="Micheletti D."/>
            <person name="Macalma T."/>
            <person name="Facci M."/>
            <person name="Mitchell J.T."/>
            <person name="Perazzolli M."/>
            <person name="Eldredge G."/>
            <person name="Gatto P."/>
            <person name="Oyzerski R."/>
            <person name="Moretto M."/>
            <person name="Gutin N."/>
            <person name="Stefanini M."/>
            <person name="Chen Y."/>
            <person name="Segala C."/>
            <person name="Davenport C."/>
            <person name="Dematte L."/>
            <person name="Mraz A."/>
            <person name="Battilana J."/>
            <person name="Stormo K."/>
            <person name="Costa F."/>
            <person name="Tao Q."/>
            <person name="Si-Ammour A."/>
            <person name="Harkins T."/>
            <person name="Lackey A."/>
            <person name="Perbost C."/>
            <person name="Taillon B."/>
            <person name="Stella A."/>
            <person name="Solovyev V."/>
            <person name="Fawcett J.A."/>
            <person name="Sterck L."/>
            <person name="Vandepoele K."/>
            <person name="Grando S.M."/>
            <person name="Toppo S."/>
            <person name="Moser C."/>
            <person name="Lanchbury J."/>
            <person name="Bogden R."/>
            <person name="Skolnick M."/>
            <person name="Sgaramella V."/>
            <person name="Bhatnagar S.K."/>
            <person name="Fontana P."/>
            <person name="Gutin A."/>
            <person name="Van de Peer Y."/>
            <person name="Salamini F."/>
            <person name="Viola R."/>
        </authorList>
    </citation>
    <scope>NUCLEOTIDE SEQUENCE</scope>
</reference>
<feature type="domain" description="RNase H type-1" evidence="1">
    <location>
        <begin position="381"/>
        <end position="510"/>
    </location>
</feature>
<proteinExistence type="predicted"/>
<dbReference type="SUPFAM" id="SSF56672">
    <property type="entry name" value="DNA/RNA polymerases"/>
    <property type="match status" value="1"/>
</dbReference>
<dbReference type="GO" id="GO:0003676">
    <property type="term" value="F:nucleic acid binding"/>
    <property type="evidence" value="ECO:0007669"/>
    <property type="project" value="InterPro"/>
</dbReference>